<reference evidence="2" key="1">
    <citation type="submission" date="2023-05" db="EMBL/GenBank/DDBJ databases">
        <authorList>
            <person name="Stuckert A."/>
        </authorList>
    </citation>
    <scope>NUCLEOTIDE SEQUENCE</scope>
</reference>
<keyword evidence="3" id="KW-1185">Reference proteome</keyword>
<evidence type="ECO:0000313" key="2">
    <source>
        <dbReference type="EMBL" id="CAI9612710.1"/>
    </source>
</evidence>
<dbReference type="EMBL" id="CATNWA010019344">
    <property type="protein sequence ID" value="CAI9612710.1"/>
    <property type="molecule type" value="Genomic_DNA"/>
</dbReference>
<proteinExistence type="predicted"/>
<evidence type="ECO:0000256" key="1">
    <source>
        <dbReference type="SAM" id="MobiDB-lite"/>
    </source>
</evidence>
<feature type="compositionally biased region" description="Polar residues" evidence="1">
    <location>
        <begin position="38"/>
        <end position="49"/>
    </location>
</feature>
<organism evidence="2 3">
    <name type="scientific">Staurois parvus</name>
    <dbReference type="NCBI Taxonomy" id="386267"/>
    <lineage>
        <taxon>Eukaryota</taxon>
        <taxon>Metazoa</taxon>
        <taxon>Chordata</taxon>
        <taxon>Craniata</taxon>
        <taxon>Vertebrata</taxon>
        <taxon>Euteleostomi</taxon>
        <taxon>Amphibia</taxon>
        <taxon>Batrachia</taxon>
        <taxon>Anura</taxon>
        <taxon>Neobatrachia</taxon>
        <taxon>Ranoidea</taxon>
        <taxon>Ranidae</taxon>
        <taxon>Staurois</taxon>
    </lineage>
</organism>
<gene>
    <name evidence="2" type="ORF">SPARVUS_LOCUS14743542</name>
</gene>
<feature type="region of interest" description="Disordered" evidence="1">
    <location>
        <begin position="29"/>
        <end position="97"/>
    </location>
</feature>
<feature type="non-terminal residue" evidence="2">
    <location>
        <position position="97"/>
    </location>
</feature>
<feature type="compositionally biased region" description="Low complexity" evidence="1">
    <location>
        <begin position="67"/>
        <end position="77"/>
    </location>
</feature>
<dbReference type="Proteomes" id="UP001162483">
    <property type="component" value="Unassembled WGS sequence"/>
</dbReference>
<evidence type="ECO:0000313" key="3">
    <source>
        <dbReference type="Proteomes" id="UP001162483"/>
    </source>
</evidence>
<comment type="caution">
    <text evidence="2">The sequence shown here is derived from an EMBL/GenBank/DDBJ whole genome shotgun (WGS) entry which is preliminary data.</text>
</comment>
<accession>A0ABN9GTM4</accession>
<sequence length="97" mass="10884">MVKHLFEQMANEGKNKYFLIQQLHKAQKPNVLDHGVPQRTSQRQIQSVSEAPDTQLVNEPKPQFPQSSGASSSLALAMRARQQAELEEDSPPMNSKT</sequence>
<protein>
    <submittedName>
        <fullName evidence="2">Uncharacterized protein</fullName>
    </submittedName>
</protein>
<name>A0ABN9GTM4_9NEOB</name>